<evidence type="ECO:0000313" key="2">
    <source>
        <dbReference type="EMBL" id="ERM94233.1"/>
    </source>
</evidence>
<dbReference type="PROSITE" id="PS52045">
    <property type="entry name" value="NEPROSIN_PEP_CD"/>
    <property type="match status" value="1"/>
</dbReference>
<dbReference type="EMBL" id="KI397513">
    <property type="protein sequence ID" value="ERM94233.1"/>
    <property type="molecule type" value="Genomic_DNA"/>
</dbReference>
<dbReference type="Proteomes" id="UP000017836">
    <property type="component" value="Unassembled WGS sequence"/>
</dbReference>
<name>W1NFK8_AMBTC</name>
<keyword evidence="3" id="KW-1185">Reference proteome</keyword>
<dbReference type="HOGENOM" id="CLU_2815788_0_0_1"/>
<sequence>MGSGHFGYEGYAKGAAFEYIQVANERGGFKDVRRVTYDYADLTCYAGHFDNKHNFYFGGPGRSDTCP</sequence>
<reference evidence="3" key="1">
    <citation type="journal article" date="2013" name="Science">
        <title>The Amborella genome and the evolution of flowering plants.</title>
        <authorList>
            <consortium name="Amborella Genome Project"/>
        </authorList>
    </citation>
    <scope>NUCLEOTIDE SEQUENCE [LARGE SCALE GENOMIC DNA]</scope>
</reference>
<dbReference type="Pfam" id="PF03080">
    <property type="entry name" value="Neprosin"/>
    <property type="match status" value="1"/>
</dbReference>
<dbReference type="Gramene" id="ERM94233">
    <property type="protein sequence ID" value="ERM94233"/>
    <property type="gene ID" value="AMTR_s00010p00211540"/>
</dbReference>
<dbReference type="AlphaFoldDB" id="W1NFK8"/>
<feature type="domain" description="Neprosin PEP catalytic" evidence="1">
    <location>
        <begin position="1"/>
        <end position="67"/>
    </location>
</feature>
<evidence type="ECO:0000313" key="3">
    <source>
        <dbReference type="Proteomes" id="UP000017836"/>
    </source>
</evidence>
<gene>
    <name evidence="2" type="ORF">AMTR_s00010p00211540</name>
</gene>
<protein>
    <recommendedName>
        <fullName evidence="1">Neprosin PEP catalytic domain-containing protein</fullName>
    </recommendedName>
</protein>
<proteinExistence type="predicted"/>
<organism evidence="2 3">
    <name type="scientific">Amborella trichopoda</name>
    <dbReference type="NCBI Taxonomy" id="13333"/>
    <lineage>
        <taxon>Eukaryota</taxon>
        <taxon>Viridiplantae</taxon>
        <taxon>Streptophyta</taxon>
        <taxon>Embryophyta</taxon>
        <taxon>Tracheophyta</taxon>
        <taxon>Spermatophyta</taxon>
        <taxon>Magnoliopsida</taxon>
        <taxon>Amborellales</taxon>
        <taxon>Amborellaceae</taxon>
        <taxon>Amborella</taxon>
    </lineage>
</organism>
<evidence type="ECO:0000259" key="1">
    <source>
        <dbReference type="PROSITE" id="PS52045"/>
    </source>
</evidence>
<dbReference type="InterPro" id="IPR004314">
    <property type="entry name" value="Neprosin"/>
</dbReference>
<accession>W1NFK8</accession>